<reference evidence="4 5" key="1">
    <citation type="submission" date="2009-04" db="EMBL/GenBank/DDBJ databases">
        <authorList>
            <person name="Reysenbach A.-L."/>
            <person name="Heidelberg J.F."/>
            <person name="Nelson W.C."/>
        </authorList>
    </citation>
    <scope>NUCLEOTIDE SEQUENCE [LARGE SCALE GENOMIC DNA]</scope>
    <source>
        <strain evidence="4 5">SS-5</strain>
    </source>
</reference>
<dbReference type="PROSITE" id="PS50110">
    <property type="entry name" value="RESPONSE_REGULATORY"/>
    <property type="match status" value="1"/>
</dbReference>
<name>C4FLJ9_9AQUI</name>
<organism evidence="4 5">
    <name type="scientific">Sulfurihydrogenibium yellowstonense SS-5</name>
    <dbReference type="NCBI Taxonomy" id="432331"/>
    <lineage>
        <taxon>Bacteria</taxon>
        <taxon>Pseudomonadati</taxon>
        <taxon>Aquificota</taxon>
        <taxon>Aquificia</taxon>
        <taxon>Aquificales</taxon>
        <taxon>Hydrogenothermaceae</taxon>
        <taxon>Sulfurihydrogenibium</taxon>
    </lineage>
</organism>
<keyword evidence="1" id="KW-0597">Phosphoprotein</keyword>
<keyword evidence="5" id="KW-1185">Reference proteome</keyword>
<dbReference type="PANTHER" id="PTHR37299:SF1">
    <property type="entry name" value="STAGE 0 SPORULATION PROTEIN A HOMOLOG"/>
    <property type="match status" value="1"/>
</dbReference>
<evidence type="ECO:0000259" key="2">
    <source>
        <dbReference type="PROSITE" id="PS50110"/>
    </source>
</evidence>
<feature type="domain" description="HTH LytTR-type" evidence="3">
    <location>
        <begin position="140"/>
        <end position="245"/>
    </location>
</feature>
<protein>
    <submittedName>
        <fullName evidence="4">Two-component response regulator</fullName>
    </submittedName>
</protein>
<dbReference type="InterPro" id="IPR011006">
    <property type="entry name" value="CheY-like_superfamily"/>
</dbReference>
<dbReference type="PANTHER" id="PTHR37299">
    <property type="entry name" value="TRANSCRIPTIONAL REGULATOR-RELATED"/>
    <property type="match status" value="1"/>
</dbReference>
<dbReference type="AlphaFoldDB" id="C4FLJ9"/>
<dbReference type="SMART" id="SM00448">
    <property type="entry name" value="REC"/>
    <property type="match status" value="1"/>
</dbReference>
<dbReference type="PROSITE" id="PS50930">
    <property type="entry name" value="HTH_LYTTR"/>
    <property type="match status" value="1"/>
</dbReference>
<evidence type="ECO:0000256" key="1">
    <source>
        <dbReference type="PROSITE-ProRule" id="PRU00169"/>
    </source>
</evidence>
<dbReference type="RefSeq" id="WP_007547811.1">
    <property type="nucleotide sequence ID" value="NZ_ABZS01000159.1"/>
</dbReference>
<sequence>MNVFIVEDEPIARERLIRLLKEIGNINIVGVADSKEKALSEMKDKEIDVLFLDIKLPDGTGLEIAKEVIEGMDNPPYIIFATAYGEFALDAFKANAIDYLLKPFTKEDVEKALEKIKNIENKSFNLAKIATITTNTEILIPVKHLSKIVLLKPDDIYYIKAELSETVIRTKDKEYISNRKLYEFEDILKYKGFFRVHKSYLVNLTKIKEMKSVEQSKFLITFQDIPDSLKTSRDGAKYLRDYLNI</sequence>
<dbReference type="Pfam" id="PF00072">
    <property type="entry name" value="Response_reg"/>
    <property type="match status" value="1"/>
</dbReference>
<dbReference type="Gene3D" id="3.40.50.2300">
    <property type="match status" value="1"/>
</dbReference>
<proteinExistence type="predicted"/>
<dbReference type="InterPro" id="IPR007492">
    <property type="entry name" value="LytTR_DNA-bd_dom"/>
</dbReference>
<feature type="domain" description="Response regulatory" evidence="2">
    <location>
        <begin position="2"/>
        <end position="117"/>
    </location>
</feature>
<comment type="caution">
    <text evidence="4">The sequence shown here is derived from an EMBL/GenBank/DDBJ whole genome shotgun (WGS) entry which is preliminary data.</text>
</comment>
<dbReference type="SUPFAM" id="SSF52172">
    <property type="entry name" value="CheY-like"/>
    <property type="match status" value="1"/>
</dbReference>
<dbReference type="Pfam" id="PF04397">
    <property type="entry name" value="LytTR"/>
    <property type="match status" value="1"/>
</dbReference>
<evidence type="ECO:0000313" key="5">
    <source>
        <dbReference type="Proteomes" id="UP000005540"/>
    </source>
</evidence>
<dbReference type="Proteomes" id="UP000005540">
    <property type="component" value="Unassembled WGS sequence"/>
</dbReference>
<accession>C4FLJ9</accession>
<evidence type="ECO:0000259" key="3">
    <source>
        <dbReference type="PROSITE" id="PS50930"/>
    </source>
</evidence>
<gene>
    <name evidence="4" type="ORF">SULYE_1453</name>
</gene>
<dbReference type="GO" id="GO:0000156">
    <property type="term" value="F:phosphorelay response regulator activity"/>
    <property type="evidence" value="ECO:0007669"/>
    <property type="project" value="InterPro"/>
</dbReference>
<feature type="modified residue" description="4-aspartylphosphate" evidence="1">
    <location>
        <position position="53"/>
    </location>
</feature>
<dbReference type="InterPro" id="IPR001789">
    <property type="entry name" value="Sig_transdc_resp-reg_receiver"/>
</dbReference>
<dbReference type="SMART" id="SM00850">
    <property type="entry name" value="LytTR"/>
    <property type="match status" value="1"/>
</dbReference>
<dbReference type="EMBL" id="ABZS01000159">
    <property type="protein sequence ID" value="EEP60048.1"/>
    <property type="molecule type" value="Genomic_DNA"/>
</dbReference>
<dbReference type="GO" id="GO:0003677">
    <property type="term" value="F:DNA binding"/>
    <property type="evidence" value="ECO:0007669"/>
    <property type="project" value="InterPro"/>
</dbReference>
<dbReference type="Gene3D" id="2.40.50.1020">
    <property type="entry name" value="LytTr DNA-binding domain"/>
    <property type="match status" value="1"/>
</dbReference>
<evidence type="ECO:0000313" key="4">
    <source>
        <dbReference type="EMBL" id="EEP60048.1"/>
    </source>
</evidence>
<dbReference type="InterPro" id="IPR046947">
    <property type="entry name" value="LytR-like"/>
</dbReference>
<dbReference type="OrthoDB" id="9809318at2"/>